<dbReference type="Proteomes" id="UP000751190">
    <property type="component" value="Unassembled WGS sequence"/>
</dbReference>
<protein>
    <recommendedName>
        <fullName evidence="4">Sfi1 spindle body domain-containing protein</fullName>
    </recommendedName>
</protein>
<sequence length="773" mass="81097">MSGAIQSASTGGSSEASDVGGRELVTPAPRAFPSLEPNAMGAALPDVLISVSAQVLAPLRDAIAVARRLAEEAESEATGAEGDAEGGVGRLSHSASDSRVSSPGWGREHGVIGTYAASLRSMPHGTHAEIDAVRERLLLEDAARHFQLGRLPDAFAQLANRAARSAAARARDEVCVAAASRQFLRAGASARYAALAIWRSFAMVRRRHLVVLPHMRPRLDLGLQGISRRARANEAAARAARRWRASAHASALGAWVDDARACARRARLLEVAVRTFRRRELARAWRSAPTGAARAAASDARAGAWAAHSRTRRRARGWARLRARAAWGAREGGGTARAARARLLRRPLRALRAAAASRFALAQLLGDGGVAARRRALRVALERLRPSAARARGQLLAQHGARFFGARALALCQHAWRAAATRWRRRSARVARLAARRQRAWDAWASEVARTRACVAHGLRWARLAALTVAMHTLGTRARIGAVFSTLATRGSAAHRVLSLGGSWRRWASAVHVAREALARRVEALTRARHPPARPDWHAAEPPAGAAGYAGYAAGVGVRARLPAHGAHAHAHGAYSNAASNDGDARLRAAQVARSLRATALSAGRDGGVRTASSAGSMCAAPGAGGSGAPRTLGSAAECGACRAGLDALLSATMAAGGGYAYKLSDFRRLEPRDAPTRREQMRAALTPHPAPHAVVRPRSAAASWQLSASAHATRPVTSAAHGQLAAAHLRLGAAHAGESRVAAARHAGHAAGGTAGLAQPPAGWTAPRMRAS</sequence>
<feature type="compositionally biased region" description="Polar residues" evidence="1">
    <location>
        <begin position="1"/>
        <end position="16"/>
    </location>
</feature>
<evidence type="ECO:0000313" key="3">
    <source>
        <dbReference type="Proteomes" id="UP000751190"/>
    </source>
</evidence>
<comment type="caution">
    <text evidence="2">The sequence shown here is derived from an EMBL/GenBank/DDBJ whole genome shotgun (WGS) entry which is preliminary data.</text>
</comment>
<proteinExistence type="predicted"/>
<evidence type="ECO:0000313" key="2">
    <source>
        <dbReference type="EMBL" id="KAG8460352.1"/>
    </source>
</evidence>
<dbReference type="EMBL" id="JAGTXO010000033">
    <property type="protein sequence ID" value="KAG8460352.1"/>
    <property type="molecule type" value="Genomic_DNA"/>
</dbReference>
<feature type="region of interest" description="Disordered" evidence="1">
    <location>
        <begin position="73"/>
        <end position="105"/>
    </location>
</feature>
<dbReference type="AlphaFoldDB" id="A0A8J5XG92"/>
<accession>A0A8J5XG92</accession>
<evidence type="ECO:0008006" key="4">
    <source>
        <dbReference type="Google" id="ProtNLM"/>
    </source>
</evidence>
<evidence type="ECO:0000256" key="1">
    <source>
        <dbReference type="SAM" id="MobiDB-lite"/>
    </source>
</evidence>
<reference evidence="2" key="1">
    <citation type="submission" date="2021-05" db="EMBL/GenBank/DDBJ databases">
        <title>The genome of the haptophyte Pavlova lutheri (Diacronema luteri, Pavlovales) - a model for lipid biosynthesis in eukaryotic algae.</title>
        <authorList>
            <person name="Hulatt C.J."/>
            <person name="Posewitz M.C."/>
        </authorList>
    </citation>
    <scope>NUCLEOTIDE SEQUENCE</scope>
    <source>
        <strain evidence="2">NIVA-4/92</strain>
    </source>
</reference>
<feature type="region of interest" description="Disordered" evidence="1">
    <location>
        <begin position="1"/>
        <end position="30"/>
    </location>
</feature>
<organism evidence="2 3">
    <name type="scientific">Diacronema lutheri</name>
    <name type="common">Unicellular marine alga</name>
    <name type="synonym">Monochrysis lutheri</name>
    <dbReference type="NCBI Taxonomy" id="2081491"/>
    <lineage>
        <taxon>Eukaryota</taxon>
        <taxon>Haptista</taxon>
        <taxon>Haptophyta</taxon>
        <taxon>Pavlovophyceae</taxon>
        <taxon>Pavlovales</taxon>
        <taxon>Pavlovaceae</taxon>
        <taxon>Diacronema</taxon>
    </lineage>
</organism>
<keyword evidence="3" id="KW-1185">Reference proteome</keyword>
<gene>
    <name evidence="2" type="ORF">KFE25_011843</name>
</gene>
<name>A0A8J5XG92_DIALT</name>
<feature type="region of interest" description="Disordered" evidence="1">
    <location>
        <begin position="741"/>
        <end position="773"/>
    </location>
</feature>